<keyword evidence="2 5" id="KW-0812">Transmembrane</keyword>
<dbReference type="Pfam" id="PF01925">
    <property type="entry name" value="TauE"/>
    <property type="match status" value="1"/>
</dbReference>
<keyword evidence="3 5" id="KW-1133">Transmembrane helix</keyword>
<comment type="subcellular location">
    <subcellularLocation>
        <location evidence="5">Cell membrane</location>
        <topology evidence="5">Multi-pass membrane protein</topology>
    </subcellularLocation>
    <subcellularLocation>
        <location evidence="1">Membrane</location>
        <topology evidence="1">Multi-pass membrane protein</topology>
    </subcellularLocation>
</comment>
<accession>A0A1X7CDP4</accession>
<keyword evidence="5" id="KW-1003">Cell membrane</keyword>
<keyword evidence="7" id="KW-1185">Reference proteome</keyword>
<evidence type="ECO:0000256" key="4">
    <source>
        <dbReference type="ARBA" id="ARBA00023136"/>
    </source>
</evidence>
<feature type="transmembrane region" description="Helical" evidence="5">
    <location>
        <begin position="100"/>
        <end position="117"/>
    </location>
</feature>
<feature type="transmembrane region" description="Helical" evidence="5">
    <location>
        <begin position="220"/>
        <end position="241"/>
    </location>
</feature>
<dbReference type="AlphaFoldDB" id="A0A1X7CDP4"/>
<feature type="transmembrane region" description="Helical" evidence="5">
    <location>
        <begin position="75"/>
        <end position="93"/>
    </location>
</feature>
<evidence type="ECO:0000256" key="2">
    <source>
        <dbReference type="ARBA" id="ARBA00022692"/>
    </source>
</evidence>
<dbReference type="GO" id="GO:0005886">
    <property type="term" value="C:plasma membrane"/>
    <property type="evidence" value="ECO:0007669"/>
    <property type="project" value="UniProtKB-SubCell"/>
</dbReference>
<dbReference type="STRING" id="28094.SAMN06295900_101246"/>
<proteinExistence type="inferred from homology"/>
<name>A0A1X7CDP4_TRICW</name>
<evidence type="ECO:0000313" key="7">
    <source>
        <dbReference type="Proteomes" id="UP000192911"/>
    </source>
</evidence>
<evidence type="ECO:0000256" key="1">
    <source>
        <dbReference type="ARBA" id="ARBA00004141"/>
    </source>
</evidence>
<dbReference type="InterPro" id="IPR002781">
    <property type="entry name" value="TM_pro_TauE-like"/>
</dbReference>
<reference evidence="7" key="1">
    <citation type="submission" date="2017-04" db="EMBL/GenBank/DDBJ databases">
        <authorList>
            <person name="Varghese N."/>
            <person name="Submissions S."/>
        </authorList>
    </citation>
    <scope>NUCLEOTIDE SEQUENCE [LARGE SCALE GENOMIC DNA]</scope>
    <source>
        <strain evidence="7">Ballard 720</strain>
    </source>
</reference>
<keyword evidence="4 5" id="KW-0472">Membrane</keyword>
<gene>
    <name evidence="6" type="ORF">SAMN06295900_101246</name>
</gene>
<dbReference type="Proteomes" id="UP000192911">
    <property type="component" value="Unassembled WGS sequence"/>
</dbReference>
<comment type="similarity">
    <text evidence="5">Belongs to the 4-toluene sulfonate uptake permease (TSUP) (TC 2.A.102) family.</text>
</comment>
<feature type="transmembrane region" description="Helical" evidence="5">
    <location>
        <begin position="161"/>
        <end position="182"/>
    </location>
</feature>
<feature type="transmembrane region" description="Helical" evidence="5">
    <location>
        <begin position="253"/>
        <end position="270"/>
    </location>
</feature>
<evidence type="ECO:0000313" key="6">
    <source>
        <dbReference type="EMBL" id="SME94933.1"/>
    </source>
</evidence>
<dbReference type="InterPro" id="IPR051598">
    <property type="entry name" value="TSUP/Inactive_protease-like"/>
</dbReference>
<evidence type="ECO:0000256" key="5">
    <source>
        <dbReference type="RuleBase" id="RU363041"/>
    </source>
</evidence>
<feature type="transmembrane region" description="Helical" evidence="5">
    <location>
        <begin position="194"/>
        <end position="214"/>
    </location>
</feature>
<organism evidence="6 7">
    <name type="scientific">Trinickia caryophylli</name>
    <name type="common">Paraburkholderia caryophylli</name>
    <dbReference type="NCBI Taxonomy" id="28094"/>
    <lineage>
        <taxon>Bacteria</taxon>
        <taxon>Pseudomonadati</taxon>
        <taxon>Pseudomonadota</taxon>
        <taxon>Betaproteobacteria</taxon>
        <taxon>Burkholderiales</taxon>
        <taxon>Burkholderiaceae</taxon>
        <taxon>Trinickia</taxon>
    </lineage>
</organism>
<sequence>MHDTALLGAALGSVVGVILALTGAGGGIVAVPLLVFGLGVDVATASPVGLVAVGLAAALGTWLGLREARVRYKAAALMALSGSLASPAGLWLARRIPNTPLMLLFSILLLYVAWRLLQQANNGAQPHPEARRHEPACHLDPVRGKLAWSAPCARALATSGLVAGLLSGLLGVGGGFVVVPALRRASDIPMEGIIATSLAVIALVSATGVVASAASGHMPWAVAIPFAAGAVAGMLGGRRIARHLSAAKIQKSFATFAGMVAIGMAAKALFGS</sequence>
<protein>
    <recommendedName>
        <fullName evidence="5">Probable membrane transporter protein</fullName>
    </recommendedName>
</protein>
<dbReference type="PANTHER" id="PTHR43701">
    <property type="entry name" value="MEMBRANE TRANSPORTER PROTEIN MJ0441-RELATED"/>
    <property type="match status" value="1"/>
</dbReference>
<dbReference type="PANTHER" id="PTHR43701:SF2">
    <property type="entry name" value="MEMBRANE TRANSPORTER PROTEIN YJNA-RELATED"/>
    <property type="match status" value="1"/>
</dbReference>
<evidence type="ECO:0000256" key="3">
    <source>
        <dbReference type="ARBA" id="ARBA00022989"/>
    </source>
</evidence>
<feature type="transmembrane region" description="Helical" evidence="5">
    <location>
        <begin position="42"/>
        <end position="63"/>
    </location>
</feature>
<dbReference type="EMBL" id="FXAH01000001">
    <property type="protein sequence ID" value="SME94933.1"/>
    <property type="molecule type" value="Genomic_DNA"/>
</dbReference>
<feature type="transmembrane region" description="Helical" evidence="5">
    <location>
        <begin position="6"/>
        <end position="35"/>
    </location>
</feature>